<organism evidence="4 5">
    <name type="scientific">Triangularia setosa</name>
    <dbReference type="NCBI Taxonomy" id="2587417"/>
    <lineage>
        <taxon>Eukaryota</taxon>
        <taxon>Fungi</taxon>
        <taxon>Dikarya</taxon>
        <taxon>Ascomycota</taxon>
        <taxon>Pezizomycotina</taxon>
        <taxon>Sordariomycetes</taxon>
        <taxon>Sordariomycetidae</taxon>
        <taxon>Sordariales</taxon>
        <taxon>Podosporaceae</taxon>
        <taxon>Triangularia</taxon>
    </lineage>
</organism>
<dbReference type="PANTHER" id="PTHR47336:SF2">
    <property type="entry name" value="TRANSCRIPTION FACTOR HMS1-RELATED"/>
    <property type="match status" value="1"/>
</dbReference>
<feature type="compositionally biased region" description="Acidic residues" evidence="2">
    <location>
        <begin position="271"/>
        <end position="281"/>
    </location>
</feature>
<evidence type="ECO:0000313" key="5">
    <source>
        <dbReference type="Proteomes" id="UP001302321"/>
    </source>
</evidence>
<name>A0AAN6WCT2_9PEZI</name>
<dbReference type="InterPro" id="IPR011598">
    <property type="entry name" value="bHLH_dom"/>
</dbReference>
<feature type="compositionally biased region" description="Polar residues" evidence="2">
    <location>
        <begin position="230"/>
        <end position="243"/>
    </location>
</feature>
<evidence type="ECO:0000256" key="1">
    <source>
        <dbReference type="SAM" id="Coils"/>
    </source>
</evidence>
<dbReference type="GO" id="GO:0046983">
    <property type="term" value="F:protein dimerization activity"/>
    <property type="evidence" value="ECO:0007669"/>
    <property type="project" value="InterPro"/>
</dbReference>
<comment type="caution">
    <text evidence="4">The sequence shown here is derived from an EMBL/GenBank/DDBJ whole genome shotgun (WGS) entry which is preliminary data.</text>
</comment>
<dbReference type="Pfam" id="PF00010">
    <property type="entry name" value="HLH"/>
    <property type="match status" value="1"/>
</dbReference>
<dbReference type="GO" id="GO:0045944">
    <property type="term" value="P:positive regulation of transcription by RNA polymerase II"/>
    <property type="evidence" value="ECO:0007669"/>
    <property type="project" value="InterPro"/>
</dbReference>
<dbReference type="Pfam" id="PF09427">
    <property type="entry name" value="DUF2014"/>
    <property type="match status" value="1"/>
</dbReference>
<evidence type="ECO:0000256" key="2">
    <source>
        <dbReference type="SAM" id="MobiDB-lite"/>
    </source>
</evidence>
<dbReference type="InterPro" id="IPR036638">
    <property type="entry name" value="HLH_DNA-bd_sf"/>
</dbReference>
<dbReference type="EMBL" id="MU866117">
    <property type="protein sequence ID" value="KAK4179396.1"/>
    <property type="molecule type" value="Genomic_DNA"/>
</dbReference>
<sequence>MADPDADSTAAALFADLDTFDLDGSLTGNLVNSSGLGTPDPTNTTAAATVASSQAGETLAATPGTGPSGTPVSASPSITNTHAHPHAHSHLQQQQPDQQQFFNSVPSWNFQDTPPYDLNAGDNQFAVPAVPHTWDLPVHVNLGQPGLHQHQQQPPQHQPLYLQSPAASSIDPAFDHTTAAADPANISLSQAHNFSNDQFRLDNRNIQNTLTPAQQERLKSIAMPPHLQYHSPNSAGSPDSTLSGPEKGAGSSPDAQDHSKSNSRKRKSSAEVDDDEDDDDLDGQHPVKKTAHNMIEKRYRTNLNDKIAALRDSVPSLRIMSKSARGEDTTEDREELHGLTPAHKLNKATVLAKATEYIRHLEKRNNRLIDENSSMQARIAAFEKLFMAGAMTGQLPNPLQQPPTPVQYPQDAVPFMNTPIATARGPDPAGMIPIPDDIKRILTSQQLNAGRPYPVPGQHFQQNPALIRQQQLQQQQQQQAQSSRWNPYLGKLMVGSLAGLMLIEAYAEKEQNPETTEGRGLMGVPVHLIASFIRSTHFSIGGYYVSASQILSQLRFFGLLAAFLWATCASFFNADIFKSSEKPKHATSAVQPVPSLASPIHVRRQAWLTAIQTVWVPQHNFIMEAAALILKSSKYALRNVIGPRGYLMLVGLSEEQEAARVKAWSIALDAQLAGGDNEINKSRLTLTLIASGTLPDTPLRLVMKALHIRVLLWRLNGASWITNLVAAKLARSCWNDARELNRILNSLQESKNHVDEALPDHLAVLIEQDCDEVLNDGIIQRAHNLAWNQPTTHNVDEIIDGMDAVVEDAAVRSPMDAVAAWYSSLLLHRVLCNNLPKTRDESGRLALETEDSINLATKVAPIGSNAHVRVLVARAILGEQKRGAAIVTAMNALGPSLNPDKHPSYSKGVPPLIDSPVTPIVPDPDAQMALRCAMGIAQLQKFSDPPPAAFTVIDSILPAGADIEAMSLLGYTAAYHLMERLHKHAVGRETCSRSLERLAGSLRIWIGSAAGNGVGFDGVMRQKMIDRCLAITKSVVGMEADPGYASMEDECGEDMEGGGC</sequence>
<evidence type="ECO:0000313" key="4">
    <source>
        <dbReference type="EMBL" id="KAK4179396.1"/>
    </source>
</evidence>
<dbReference type="CDD" id="cd11399">
    <property type="entry name" value="bHLHzip_scHMS1_like"/>
    <property type="match status" value="1"/>
</dbReference>
<dbReference type="GO" id="GO:0032933">
    <property type="term" value="P:SREBP signaling pathway"/>
    <property type="evidence" value="ECO:0007669"/>
    <property type="project" value="InterPro"/>
</dbReference>
<dbReference type="PANTHER" id="PTHR47336">
    <property type="entry name" value="TRANSCRIPTION FACTOR HMS1-RELATED"/>
    <property type="match status" value="1"/>
</dbReference>
<gene>
    <name evidence="4" type="ORF">QBC36DRAFT_75733</name>
</gene>
<reference evidence="4" key="2">
    <citation type="submission" date="2023-05" db="EMBL/GenBank/DDBJ databases">
        <authorList>
            <consortium name="Lawrence Berkeley National Laboratory"/>
            <person name="Steindorff A."/>
            <person name="Hensen N."/>
            <person name="Bonometti L."/>
            <person name="Westerberg I."/>
            <person name="Brannstrom I.O."/>
            <person name="Guillou S."/>
            <person name="Cros-Aarteil S."/>
            <person name="Calhoun S."/>
            <person name="Haridas S."/>
            <person name="Kuo A."/>
            <person name="Mondo S."/>
            <person name="Pangilinan J."/>
            <person name="Riley R."/>
            <person name="Labutti K."/>
            <person name="Andreopoulos B."/>
            <person name="Lipzen A."/>
            <person name="Chen C."/>
            <person name="Yanf M."/>
            <person name="Daum C."/>
            <person name="Ng V."/>
            <person name="Clum A."/>
            <person name="Ohm R."/>
            <person name="Martin F."/>
            <person name="Silar P."/>
            <person name="Natvig D."/>
            <person name="Lalanne C."/>
            <person name="Gautier V."/>
            <person name="Ament-Velasquez S.L."/>
            <person name="Kruys A."/>
            <person name="Hutchinson M.I."/>
            <person name="Powell A.J."/>
            <person name="Barry K."/>
            <person name="Miller A.N."/>
            <person name="Grigoriev I.V."/>
            <person name="Debuchy R."/>
            <person name="Gladieux P."/>
            <person name="Thoren M.H."/>
            <person name="Johannesson H."/>
        </authorList>
    </citation>
    <scope>NUCLEOTIDE SEQUENCE</scope>
    <source>
        <strain evidence="4">CBS 892.96</strain>
    </source>
</reference>
<dbReference type="SUPFAM" id="SSF47459">
    <property type="entry name" value="HLH, helix-loop-helix DNA-binding domain"/>
    <property type="match status" value="1"/>
</dbReference>
<keyword evidence="1" id="KW-0175">Coiled coil</keyword>
<evidence type="ECO:0000259" key="3">
    <source>
        <dbReference type="PROSITE" id="PS50888"/>
    </source>
</evidence>
<dbReference type="InterPro" id="IPR052099">
    <property type="entry name" value="Regulatory_TF_Diverse"/>
</dbReference>
<feature type="region of interest" description="Disordered" evidence="2">
    <location>
        <begin position="226"/>
        <end position="295"/>
    </location>
</feature>
<proteinExistence type="predicted"/>
<feature type="region of interest" description="Disordered" evidence="2">
    <location>
        <begin position="55"/>
        <end position="74"/>
    </location>
</feature>
<accession>A0AAN6WCT2</accession>
<dbReference type="InterPro" id="IPR019006">
    <property type="entry name" value="Sre1_C"/>
</dbReference>
<keyword evidence="5" id="KW-1185">Reference proteome</keyword>
<dbReference type="SMART" id="SM00353">
    <property type="entry name" value="HLH"/>
    <property type="match status" value="1"/>
</dbReference>
<dbReference type="PROSITE" id="PS50888">
    <property type="entry name" value="BHLH"/>
    <property type="match status" value="1"/>
</dbReference>
<feature type="domain" description="BHLH" evidence="3">
    <location>
        <begin position="287"/>
        <end position="361"/>
    </location>
</feature>
<protein>
    <recommendedName>
        <fullName evidence="3">BHLH domain-containing protein</fullName>
    </recommendedName>
</protein>
<dbReference type="Gene3D" id="4.10.280.10">
    <property type="entry name" value="Helix-loop-helix DNA-binding domain"/>
    <property type="match status" value="1"/>
</dbReference>
<reference evidence="4" key="1">
    <citation type="journal article" date="2023" name="Mol. Phylogenet. Evol.">
        <title>Genome-scale phylogeny and comparative genomics of the fungal order Sordariales.</title>
        <authorList>
            <person name="Hensen N."/>
            <person name="Bonometti L."/>
            <person name="Westerberg I."/>
            <person name="Brannstrom I.O."/>
            <person name="Guillou S."/>
            <person name="Cros-Aarteil S."/>
            <person name="Calhoun S."/>
            <person name="Haridas S."/>
            <person name="Kuo A."/>
            <person name="Mondo S."/>
            <person name="Pangilinan J."/>
            <person name="Riley R."/>
            <person name="LaButti K."/>
            <person name="Andreopoulos B."/>
            <person name="Lipzen A."/>
            <person name="Chen C."/>
            <person name="Yan M."/>
            <person name="Daum C."/>
            <person name="Ng V."/>
            <person name="Clum A."/>
            <person name="Steindorff A."/>
            <person name="Ohm R.A."/>
            <person name="Martin F."/>
            <person name="Silar P."/>
            <person name="Natvig D.O."/>
            <person name="Lalanne C."/>
            <person name="Gautier V."/>
            <person name="Ament-Velasquez S.L."/>
            <person name="Kruys A."/>
            <person name="Hutchinson M.I."/>
            <person name="Powell A.J."/>
            <person name="Barry K."/>
            <person name="Miller A.N."/>
            <person name="Grigoriev I.V."/>
            <person name="Debuchy R."/>
            <person name="Gladieux P."/>
            <person name="Hiltunen Thoren M."/>
            <person name="Johannesson H."/>
        </authorList>
    </citation>
    <scope>NUCLEOTIDE SEQUENCE</scope>
    <source>
        <strain evidence="4">CBS 892.96</strain>
    </source>
</reference>
<dbReference type="Proteomes" id="UP001302321">
    <property type="component" value="Unassembled WGS sequence"/>
</dbReference>
<feature type="coiled-coil region" evidence="1">
    <location>
        <begin position="351"/>
        <end position="378"/>
    </location>
</feature>
<dbReference type="AlphaFoldDB" id="A0AAN6WCT2"/>